<feature type="domain" description="EGF-like" evidence="4">
    <location>
        <begin position="685"/>
        <end position="724"/>
    </location>
</feature>
<dbReference type="CDD" id="cd05819">
    <property type="entry name" value="NHL"/>
    <property type="match status" value="1"/>
</dbReference>
<dbReference type="GO" id="GO:0008081">
    <property type="term" value="F:phosphoric diester hydrolase activity"/>
    <property type="evidence" value="ECO:0007669"/>
    <property type="project" value="InterPro"/>
</dbReference>
<feature type="repeat" description="NHL" evidence="3">
    <location>
        <begin position="211"/>
        <end position="241"/>
    </location>
</feature>
<sequence>MMCTKRHTEARFLVFVVLIAIIAFALQTTCVNATIYQYPSRFTLSEFPVNRISLRVQSCSKWNRTGETIVGNELNTYLNDLESISMIGIDRLYVVDRYDGRTRLQIFPHGSFVGHTVWDGLDTIVFIDENGTFYTSSSDGNIKRWKENATQGEETNCKCDHYSRIWFDQENQDFYIVERYRSRIIKCNVDTNVTVTVAGITDVDGLSNQTLSYPYALYVNSLKDLYIADVNNHRIQKYSGNATTGITVAGQTNYSLHRPYDVKVDDNGFIYIADTINHRVLRWKEGESEGEVLCGISSESGNSALHLDRPKSFTFDFEGNLYVADIGNKRIQKFSIDNSRCLQPVKSEFPNDQWATFHQRLHASKVKLKNNEYLGMGYNPLKNSPICYSEQCNRKYFGLPVFKLKYSDSPKKTCVNKPIPEKIKVECIHSQKSNIETQTISTLRDLQENTRKSVEFISSSTFSAKHIDNSFSYAYSREIHSLIDTLIKDNSIILYTSLNQSSVRLSMNESIFDLSDDFRFVIANMPCCEFNETIENYIREFILGYFGYTYIRNVHLGGIIQQTIIITENNRKILEQHGFNTSNETWLIDVAKEIFSLQSKAHQTEISTNNYVRYFTKGNMKILGGNTSKNSLEEWFKSIPQSSVVVKMDISSIFDLLTNKTFPFDPYIHQKVALIRSAVDRYLSNPVYCYDRCTDAAHGTCVDSGFFQFGICQCQLGWTGFNCATPIHRFIDILNTSNLSPVWNTKAGRKSHSTTTGFGKGQMPSNETVNNIFDHNIYTKYTSFGPSSPDAISVRSGLNTGFHVTLDAGICIVTGFRFSTAIDQPKRDPISITLEGSNVDSSSLTLGKSWTLLYNGSSGLDTDPGRGKVGTLQRFSNDRFYRHYRVLVVSKRGLNNGVHYSEFQFYGHSCLPETHIRTRNMRMTVMHVTSAYMKVTNDQPFPLILITSSNMNMKDTFPSQTIGAGRSSPLSFISTGREMTQSYFDIAYGSSTIKINIGQVNYVTNASFFGPAGHTGGLLAPTKPFSQDTDYTFYFFGGPGVLPPLINSFIAANLPALVAYVSANPVQFNLNNDIQLVINQLDLTPQSVHCNYASLSPTEHYSIRNQQWRATTILSLSGKISGSILYHSMKINFNFTISNGSVLIQAIVNTNDLQTFSCAVTNLAFSVQSFSINKDLLSLLQTFFSAWYQLIDTPYHLASTLNIKYNQIIIDRLNAAINKLLNKTVTIDDAARKKPISIRPSLDSTDKIEERKIDYSRWMSNPRIQSKTLSQLKIPGTHNSGSYGLTRKLSQIIYKNIEFLWNLSADPAPTNGHLPFNKDKIYVGHALLNYIVDTTLRTAISQNRTIRQQLDDGVRFFDLRIYYDTDGSFYIQHALRGPELNDILVQVRSFLDAHSTSGELIFLSISHTNFGTDPEKLPSRVASIIQNHLKPYLYMPANSAGTKNFDFQSLRNMTLTSITTDSYRTSPKVMILNTDKSDKYYYKDTVINTEGFADSGRWTINSNGVNSHMDLIELERQGLKKNTKSMYHISWIQTPQAADIIQNVINHLTGNTSKMLLKQLALETNSALPNFLKNHTMATFNLVTIDWYDISSTTNPVDIIIELN</sequence>
<name>A0A814YAX2_ADIRI</name>
<comment type="caution">
    <text evidence="7">The sequence shown here is derived from an EMBL/GenBank/DDBJ whole genome shotgun (WGS) entry which is preliminary data.</text>
</comment>
<evidence type="ECO:0000259" key="5">
    <source>
        <dbReference type="PROSITE" id="PS51412"/>
    </source>
</evidence>
<dbReference type="InterPro" id="IPR017946">
    <property type="entry name" value="PLC-like_Pdiesterase_TIM-brl"/>
</dbReference>
<dbReference type="InterPro" id="IPR011042">
    <property type="entry name" value="6-blade_b-propeller_TolB-like"/>
</dbReference>
<proteinExistence type="predicted"/>
<dbReference type="Gene3D" id="3.20.20.190">
    <property type="entry name" value="Phosphatidylinositol (PI) phosphodiesterase"/>
    <property type="match status" value="1"/>
</dbReference>
<dbReference type="Pfam" id="PF01436">
    <property type="entry name" value="NHL"/>
    <property type="match status" value="1"/>
</dbReference>
<keyword evidence="1" id="KW-0677">Repeat</keyword>
<dbReference type="Pfam" id="PF01823">
    <property type="entry name" value="MACPF"/>
    <property type="match status" value="1"/>
</dbReference>
<dbReference type="Proteomes" id="UP000663828">
    <property type="component" value="Unassembled WGS sequence"/>
</dbReference>
<reference evidence="7" key="1">
    <citation type="submission" date="2021-02" db="EMBL/GenBank/DDBJ databases">
        <authorList>
            <person name="Nowell W R."/>
        </authorList>
    </citation>
    <scope>NUCLEOTIDE SEQUENCE</scope>
</reference>
<evidence type="ECO:0000313" key="7">
    <source>
        <dbReference type="EMBL" id="CAF1226762.1"/>
    </source>
</evidence>
<accession>A0A814YAX2</accession>
<evidence type="ECO:0000313" key="9">
    <source>
        <dbReference type="Proteomes" id="UP000663852"/>
    </source>
</evidence>
<evidence type="ECO:0000256" key="2">
    <source>
        <dbReference type="PROSITE-ProRule" id="PRU00076"/>
    </source>
</evidence>
<evidence type="ECO:0000256" key="3">
    <source>
        <dbReference type="PROSITE-ProRule" id="PRU00504"/>
    </source>
</evidence>
<dbReference type="EMBL" id="CAJNOJ010000164">
    <property type="protein sequence ID" value="CAF1226762.1"/>
    <property type="molecule type" value="Genomic_DNA"/>
</dbReference>
<dbReference type="PANTHER" id="PTHR13593">
    <property type="match status" value="1"/>
</dbReference>
<evidence type="ECO:0000313" key="6">
    <source>
        <dbReference type="EMBL" id="CAF1115361.1"/>
    </source>
</evidence>
<dbReference type="InterPro" id="IPR000742">
    <property type="entry name" value="EGF"/>
</dbReference>
<dbReference type="PANTHER" id="PTHR13593:SF113">
    <property type="entry name" value="SI:DKEY-266F7.9"/>
    <property type="match status" value="1"/>
</dbReference>
<evidence type="ECO:0000256" key="1">
    <source>
        <dbReference type="ARBA" id="ARBA00022737"/>
    </source>
</evidence>
<dbReference type="EMBL" id="CAJNOR010001293">
    <property type="protein sequence ID" value="CAF1115361.1"/>
    <property type="molecule type" value="Genomic_DNA"/>
</dbReference>
<dbReference type="PROSITE" id="PS01186">
    <property type="entry name" value="EGF_2"/>
    <property type="match status" value="1"/>
</dbReference>
<dbReference type="PROSITE" id="PS50007">
    <property type="entry name" value="PIPLC_X_DOMAIN"/>
    <property type="match status" value="1"/>
</dbReference>
<feature type="disulfide bond" evidence="2">
    <location>
        <begin position="714"/>
        <end position="723"/>
    </location>
</feature>
<organism evidence="7 9">
    <name type="scientific">Adineta ricciae</name>
    <name type="common">Rotifer</name>
    <dbReference type="NCBI Taxonomy" id="249248"/>
    <lineage>
        <taxon>Eukaryota</taxon>
        <taxon>Metazoa</taxon>
        <taxon>Spiralia</taxon>
        <taxon>Gnathifera</taxon>
        <taxon>Rotifera</taxon>
        <taxon>Eurotatoria</taxon>
        <taxon>Bdelloidea</taxon>
        <taxon>Adinetida</taxon>
        <taxon>Adinetidae</taxon>
        <taxon>Adineta</taxon>
    </lineage>
</organism>
<evidence type="ECO:0000313" key="8">
    <source>
        <dbReference type="Proteomes" id="UP000663828"/>
    </source>
</evidence>
<dbReference type="PROSITE" id="PS50026">
    <property type="entry name" value="EGF_3"/>
    <property type="match status" value="1"/>
</dbReference>
<dbReference type="Proteomes" id="UP000663852">
    <property type="component" value="Unassembled WGS sequence"/>
</dbReference>
<comment type="caution">
    <text evidence="2">Lacks conserved residue(s) required for the propagation of feature annotation.</text>
</comment>
<keyword evidence="2" id="KW-0245">EGF-like domain</keyword>
<keyword evidence="2" id="KW-1015">Disulfide bond</keyword>
<gene>
    <name evidence="7" type="ORF">EDS130_LOCUS26707</name>
    <name evidence="6" type="ORF">XAT740_LOCUS19086</name>
</gene>
<feature type="domain" description="MACPF" evidence="5">
    <location>
        <begin position="357"/>
        <end position="690"/>
    </location>
</feature>
<dbReference type="InterPro" id="IPR020864">
    <property type="entry name" value="MACPF"/>
</dbReference>
<protein>
    <submittedName>
        <fullName evidence="7">Uncharacterized protein</fullName>
    </submittedName>
</protein>
<dbReference type="OrthoDB" id="10040059at2759"/>
<keyword evidence="8" id="KW-1185">Reference proteome</keyword>
<evidence type="ECO:0000259" key="4">
    <source>
        <dbReference type="PROSITE" id="PS50026"/>
    </source>
</evidence>
<dbReference type="InterPro" id="IPR051057">
    <property type="entry name" value="PI-PLC_domain"/>
</dbReference>
<dbReference type="SUPFAM" id="SSF101898">
    <property type="entry name" value="NHL repeat"/>
    <property type="match status" value="1"/>
</dbReference>
<dbReference type="Gene3D" id="2.120.10.30">
    <property type="entry name" value="TolB, C-terminal domain"/>
    <property type="match status" value="1"/>
</dbReference>
<dbReference type="PROSITE" id="PS51125">
    <property type="entry name" value="NHL"/>
    <property type="match status" value="1"/>
</dbReference>
<dbReference type="GO" id="GO:0006629">
    <property type="term" value="P:lipid metabolic process"/>
    <property type="evidence" value="ECO:0007669"/>
    <property type="project" value="InterPro"/>
</dbReference>
<dbReference type="InterPro" id="IPR001258">
    <property type="entry name" value="NHL_repeat"/>
</dbReference>
<dbReference type="PROSITE" id="PS51412">
    <property type="entry name" value="MACPF_2"/>
    <property type="match status" value="1"/>
</dbReference>
<dbReference type="SUPFAM" id="SSF51695">
    <property type="entry name" value="PLC-like phosphodiesterases"/>
    <property type="match status" value="1"/>
</dbReference>
<dbReference type="Gene3D" id="2.60.120.260">
    <property type="entry name" value="Galactose-binding domain-like"/>
    <property type="match status" value="1"/>
</dbReference>
<dbReference type="PROSITE" id="PS00022">
    <property type="entry name" value="EGF_1"/>
    <property type="match status" value="1"/>
</dbReference>